<keyword evidence="2" id="KW-0229">DNA integration</keyword>
<sequence>MKQISKEALQLAKYIHDWISVYTVSIQSNSPHTIRRYSITLSLFVDFLEKEKGIIPLNLTSECFSRKYIEDWIMWLKHSRNCSKETCNLRLSAIRSFLKFLAEKDISYLSLYQTSTLIPMQKTEKRKITGMTKEAVKALMSVPDISTKVGLRDLTLLLVLYCTAARIDEVLSAKINQLHIEVSKPYITIIGKGRKIRTLYILPQAVAYLKKYLSIFHVSNPDPDSFIFYSRNNGTKTKMTSENVNQRLKKYAKCAYKICKDVPLDLHAHQIRHAKASHWLEDGMNIIQISFLLGHANLETTMAYLDITTEQESKALATLESENEQSIPKKWKMESNSLTAFLGICKIIQK</sequence>
<proteinExistence type="inferred from homology"/>
<evidence type="ECO:0000259" key="7">
    <source>
        <dbReference type="PROSITE" id="PS51900"/>
    </source>
</evidence>
<feature type="domain" description="Tyr recombinase" evidence="6">
    <location>
        <begin position="126"/>
        <end position="317"/>
    </location>
</feature>
<accession>A0A7K0JK56</accession>
<dbReference type="GO" id="GO:0015074">
    <property type="term" value="P:DNA integration"/>
    <property type="evidence" value="ECO:0007669"/>
    <property type="project" value="UniProtKB-KW"/>
</dbReference>
<dbReference type="InterPro" id="IPR002104">
    <property type="entry name" value="Integrase_catalytic"/>
</dbReference>
<dbReference type="EMBL" id="VULU01000051">
    <property type="protein sequence ID" value="MSS50395.1"/>
    <property type="molecule type" value="Genomic_DNA"/>
</dbReference>
<evidence type="ECO:0000259" key="6">
    <source>
        <dbReference type="PROSITE" id="PS51898"/>
    </source>
</evidence>
<organism evidence="8 9">
    <name type="scientific">Phocaeicola vulgatus</name>
    <name type="common">Bacteroides vulgatus</name>
    <dbReference type="NCBI Taxonomy" id="821"/>
    <lineage>
        <taxon>Bacteria</taxon>
        <taxon>Pseudomonadati</taxon>
        <taxon>Bacteroidota</taxon>
        <taxon>Bacteroidia</taxon>
        <taxon>Bacteroidales</taxon>
        <taxon>Bacteroidaceae</taxon>
        <taxon>Phocaeicola</taxon>
    </lineage>
</organism>
<dbReference type="Gene3D" id="1.10.443.10">
    <property type="entry name" value="Intergrase catalytic core"/>
    <property type="match status" value="1"/>
</dbReference>
<dbReference type="RefSeq" id="WP_154577694.1">
    <property type="nucleotide sequence ID" value="NZ_VULU01000051.1"/>
</dbReference>
<dbReference type="InterPro" id="IPR011010">
    <property type="entry name" value="DNA_brk_join_enz"/>
</dbReference>
<dbReference type="Pfam" id="PF02899">
    <property type="entry name" value="Phage_int_SAM_1"/>
    <property type="match status" value="1"/>
</dbReference>
<dbReference type="Pfam" id="PF00589">
    <property type="entry name" value="Phage_integrase"/>
    <property type="match status" value="1"/>
</dbReference>
<comment type="caution">
    <text evidence="8">The sequence shown here is derived from an EMBL/GenBank/DDBJ whole genome shotgun (WGS) entry which is preliminary data.</text>
</comment>
<dbReference type="InterPro" id="IPR044068">
    <property type="entry name" value="CB"/>
</dbReference>
<comment type="similarity">
    <text evidence="1">Belongs to the 'phage' integrase family.</text>
</comment>
<evidence type="ECO:0000313" key="8">
    <source>
        <dbReference type="EMBL" id="MSS50395.1"/>
    </source>
</evidence>
<dbReference type="PANTHER" id="PTHR30349">
    <property type="entry name" value="PHAGE INTEGRASE-RELATED"/>
    <property type="match status" value="1"/>
</dbReference>
<feature type="domain" description="Core-binding (CB)" evidence="7">
    <location>
        <begin position="9"/>
        <end position="102"/>
    </location>
</feature>
<evidence type="ECO:0000256" key="1">
    <source>
        <dbReference type="ARBA" id="ARBA00008857"/>
    </source>
</evidence>
<dbReference type="InterPro" id="IPR013762">
    <property type="entry name" value="Integrase-like_cat_sf"/>
</dbReference>
<evidence type="ECO:0000256" key="4">
    <source>
        <dbReference type="ARBA" id="ARBA00023172"/>
    </source>
</evidence>
<dbReference type="PANTHER" id="PTHR30349:SF41">
    <property type="entry name" value="INTEGRASE_RECOMBINASE PROTEIN MJ0367-RELATED"/>
    <property type="match status" value="1"/>
</dbReference>
<dbReference type="SUPFAM" id="SSF56349">
    <property type="entry name" value="DNA breaking-rejoining enzymes"/>
    <property type="match status" value="1"/>
</dbReference>
<reference evidence="8 9" key="1">
    <citation type="submission" date="2019-09" db="EMBL/GenBank/DDBJ databases">
        <title>In-depth cultivation of the pig gut microbiome towards novel bacterial diversity and tailored functional studies.</title>
        <authorList>
            <person name="Wylensek D."/>
            <person name="Hitch T.C.A."/>
            <person name="Clavel T."/>
        </authorList>
    </citation>
    <scope>NUCLEOTIDE SEQUENCE [LARGE SCALE GENOMIC DNA]</scope>
    <source>
        <strain evidence="8 9">WCA-389-WT-3C</strain>
    </source>
</reference>
<dbReference type="PROSITE" id="PS51898">
    <property type="entry name" value="TYR_RECOMBINASE"/>
    <property type="match status" value="1"/>
</dbReference>
<dbReference type="AlphaFoldDB" id="A0A7K0JK56"/>
<dbReference type="InterPro" id="IPR010998">
    <property type="entry name" value="Integrase_recombinase_N"/>
</dbReference>
<evidence type="ECO:0000256" key="3">
    <source>
        <dbReference type="ARBA" id="ARBA00023125"/>
    </source>
</evidence>
<evidence type="ECO:0000256" key="5">
    <source>
        <dbReference type="PROSITE-ProRule" id="PRU01248"/>
    </source>
</evidence>
<dbReference type="PROSITE" id="PS51900">
    <property type="entry name" value="CB"/>
    <property type="match status" value="1"/>
</dbReference>
<dbReference type="GO" id="GO:0003677">
    <property type="term" value="F:DNA binding"/>
    <property type="evidence" value="ECO:0007669"/>
    <property type="project" value="UniProtKB-UniRule"/>
</dbReference>
<dbReference type="InterPro" id="IPR050090">
    <property type="entry name" value="Tyrosine_recombinase_XerCD"/>
</dbReference>
<dbReference type="GO" id="GO:0006310">
    <property type="term" value="P:DNA recombination"/>
    <property type="evidence" value="ECO:0007669"/>
    <property type="project" value="UniProtKB-KW"/>
</dbReference>
<dbReference type="Gene3D" id="1.10.150.130">
    <property type="match status" value="1"/>
</dbReference>
<dbReference type="Proteomes" id="UP000460950">
    <property type="component" value="Unassembled WGS sequence"/>
</dbReference>
<evidence type="ECO:0000256" key="2">
    <source>
        <dbReference type="ARBA" id="ARBA00022908"/>
    </source>
</evidence>
<protein>
    <submittedName>
        <fullName evidence="8">Tyrosine-type recombinase/integrase</fullName>
    </submittedName>
</protein>
<evidence type="ECO:0000313" key="9">
    <source>
        <dbReference type="Proteomes" id="UP000460950"/>
    </source>
</evidence>
<keyword evidence="3 5" id="KW-0238">DNA-binding</keyword>
<gene>
    <name evidence="8" type="ORF">FYJ30_19410</name>
</gene>
<name>A0A7K0JK56_PHOVU</name>
<dbReference type="InterPro" id="IPR004107">
    <property type="entry name" value="Integrase_SAM-like_N"/>
</dbReference>
<keyword evidence="4" id="KW-0233">DNA recombination</keyword>